<dbReference type="InterPro" id="IPR016166">
    <property type="entry name" value="FAD-bd_PCMH"/>
</dbReference>
<dbReference type="PANTHER" id="PTHR42973">
    <property type="entry name" value="BINDING OXIDOREDUCTASE, PUTATIVE (AFU_ORTHOLOGUE AFUA_1G17690)-RELATED"/>
    <property type="match status" value="1"/>
</dbReference>
<evidence type="ECO:0000256" key="4">
    <source>
        <dbReference type="ARBA" id="ARBA00022827"/>
    </source>
</evidence>
<dbReference type="Pfam" id="PF08031">
    <property type="entry name" value="BBE"/>
    <property type="match status" value="1"/>
</dbReference>
<dbReference type="PANTHER" id="PTHR42973:SF9">
    <property type="entry name" value="FAD-BINDING PCMH-TYPE DOMAIN-CONTAINING PROTEIN-RELATED"/>
    <property type="match status" value="1"/>
</dbReference>
<comment type="similarity">
    <text evidence="2">Belongs to the oxygen-dependent FAD-linked oxidoreductase family.</text>
</comment>
<dbReference type="EMBL" id="MU004337">
    <property type="protein sequence ID" value="KAF2656393.1"/>
    <property type="molecule type" value="Genomic_DNA"/>
</dbReference>
<organism evidence="8 9">
    <name type="scientific">Lophiostoma macrostomum CBS 122681</name>
    <dbReference type="NCBI Taxonomy" id="1314788"/>
    <lineage>
        <taxon>Eukaryota</taxon>
        <taxon>Fungi</taxon>
        <taxon>Dikarya</taxon>
        <taxon>Ascomycota</taxon>
        <taxon>Pezizomycotina</taxon>
        <taxon>Dothideomycetes</taxon>
        <taxon>Pleosporomycetidae</taxon>
        <taxon>Pleosporales</taxon>
        <taxon>Lophiostomataceae</taxon>
        <taxon>Lophiostoma</taxon>
    </lineage>
</organism>
<evidence type="ECO:0000313" key="8">
    <source>
        <dbReference type="EMBL" id="KAF2656393.1"/>
    </source>
</evidence>
<reference evidence="8" key="1">
    <citation type="journal article" date="2020" name="Stud. Mycol.">
        <title>101 Dothideomycetes genomes: a test case for predicting lifestyles and emergence of pathogens.</title>
        <authorList>
            <person name="Haridas S."/>
            <person name="Albert R."/>
            <person name="Binder M."/>
            <person name="Bloem J."/>
            <person name="Labutti K."/>
            <person name="Salamov A."/>
            <person name="Andreopoulos B."/>
            <person name="Baker S."/>
            <person name="Barry K."/>
            <person name="Bills G."/>
            <person name="Bluhm B."/>
            <person name="Cannon C."/>
            <person name="Castanera R."/>
            <person name="Culley D."/>
            <person name="Daum C."/>
            <person name="Ezra D."/>
            <person name="Gonzalez J."/>
            <person name="Henrissat B."/>
            <person name="Kuo A."/>
            <person name="Liang C."/>
            <person name="Lipzen A."/>
            <person name="Lutzoni F."/>
            <person name="Magnuson J."/>
            <person name="Mondo S."/>
            <person name="Nolan M."/>
            <person name="Ohm R."/>
            <person name="Pangilinan J."/>
            <person name="Park H.-J."/>
            <person name="Ramirez L."/>
            <person name="Alfaro M."/>
            <person name="Sun H."/>
            <person name="Tritt A."/>
            <person name="Yoshinaga Y."/>
            <person name="Zwiers L.-H."/>
            <person name="Turgeon B."/>
            <person name="Goodwin S."/>
            <person name="Spatafora J."/>
            <person name="Crous P."/>
            <person name="Grigoriev I."/>
        </authorList>
    </citation>
    <scope>NUCLEOTIDE SEQUENCE</scope>
    <source>
        <strain evidence="8">CBS 122681</strain>
    </source>
</reference>
<dbReference type="AlphaFoldDB" id="A0A6A6TBY5"/>
<dbReference type="PROSITE" id="PS51387">
    <property type="entry name" value="FAD_PCMH"/>
    <property type="match status" value="1"/>
</dbReference>
<protein>
    <submittedName>
        <fullName evidence="8">FAD-binding domain-containing protein</fullName>
    </submittedName>
</protein>
<dbReference type="InterPro" id="IPR036318">
    <property type="entry name" value="FAD-bd_PCMH-like_sf"/>
</dbReference>
<keyword evidence="5" id="KW-0560">Oxidoreductase</keyword>
<keyword evidence="6" id="KW-0732">Signal</keyword>
<dbReference type="InterPro" id="IPR050416">
    <property type="entry name" value="FAD-linked_Oxidoreductase"/>
</dbReference>
<evidence type="ECO:0000259" key="7">
    <source>
        <dbReference type="PROSITE" id="PS51387"/>
    </source>
</evidence>
<evidence type="ECO:0000256" key="1">
    <source>
        <dbReference type="ARBA" id="ARBA00001974"/>
    </source>
</evidence>
<dbReference type="GO" id="GO:0016491">
    <property type="term" value="F:oxidoreductase activity"/>
    <property type="evidence" value="ECO:0007669"/>
    <property type="project" value="UniProtKB-KW"/>
</dbReference>
<evidence type="ECO:0000256" key="5">
    <source>
        <dbReference type="ARBA" id="ARBA00023002"/>
    </source>
</evidence>
<keyword evidence="3" id="KW-0285">Flavoprotein</keyword>
<evidence type="ECO:0000256" key="3">
    <source>
        <dbReference type="ARBA" id="ARBA00022630"/>
    </source>
</evidence>
<name>A0A6A6TBY5_9PLEO</name>
<keyword evidence="4" id="KW-0274">FAD</keyword>
<gene>
    <name evidence="8" type="ORF">K491DRAFT_678152</name>
</gene>
<comment type="cofactor">
    <cofactor evidence="1">
        <name>FAD</name>
        <dbReference type="ChEBI" id="CHEBI:57692"/>
    </cofactor>
</comment>
<dbReference type="SUPFAM" id="SSF56176">
    <property type="entry name" value="FAD-binding/transporter-associated domain-like"/>
    <property type="match status" value="1"/>
</dbReference>
<evidence type="ECO:0000313" key="9">
    <source>
        <dbReference type="Proteomes" id="UP000799324"/>
    </source>
</evidence>
<dbReference type="GO" id="GO:0071949">
    <property type="term" value="F:FAD binding"/>
    <property type="evidence" value="ECO:0007669"/>
    <property type="project" value="InterPro"/>
</dbReference>
<dbReference type="InterPro" id="IPR006094">
    <property type="entry name" value="Oxid_FAD_bind_N"/>
</dbReference>
<accession>A0A6A6TBY5</accession>
<dbReference type="InterPro" id="IPR012951">
    <property type="entry name" value="BBE"/>
</dbReference>
<dbReference type="OrthoDB" id="9996127at2759"/>
<feature type="domain" description="FAD-binding PCMH-type" evidence="7">
    <location>
        <begin position="72"/>
        <end position="242"/>
    </location>
</feature>
<dbReference type="Gene3D" id="3.40.462.20">
    <property type="match status" value="1"/>
</dbReference>
<sequence length="511" mass="56271">MAILHSFLSLLVLVLSLCPLVHLSEVSANNVHHNVKRSQIRDELGPLLSKGAVIVDSESGNLTEATKRWQVFASPTFNAVVQVATENDIIQTIRYANTHSIPFLAVNAGHGEIKSLGNLHNGIQITIRAMNKITINGDTAVVQGGASNLDMTTALWNAKKYTVTGTCECVGFLGPALGGGHGFLQGYYGLAADQLVEARVILENGTVVTTSNTTNSDLFWALRGAGHNFGIVSEVTTRIYDVPSADTWYYENFVYSGESIEQVFGQLDKVKRDMPAQLQHYAVFFRSADIDPVNALISFSIMYNGPSSEAEKWTKPFRKFKPLSNTNGTYTYPQLSGITGNGINDAICQHENLNRIRYPIYLEGFKTGQGKAVFDLFNKTTGQYPALSNSLMLFEGLADQGVEAVQLDSTAVPLRKYFVLASPVVTYKPDATLDTVAQDFGRNIRTTLQNFTGSTELHAYVNYAVGEEALESMYGYRGWRIAKLKTLKKQFDPQNAFRWYAPIVQSAFSGY</sequence>
<dbReference type="InterPro" id="IPR016169">
    <property type="entry name" value="FAD-bd_PCMH_sub2"/>
</dbReference>
<keyword evidence="9" id="KW-1185">Reference proteome</keyword>
<evidence type="ECO:0000256" key="6">
    <source>
        <dbReference type="SAM" id="SignalP"/>
    </source>
</evidence>
<feature type="chain" id="PRO_5025390018" evidence="6">
    <location>
        <begin position="24"/>
        <end position="511"/>
    </location>
</feature>
<dbReference type="Pfam" id="PF01565">
    <property type="entry name" value="FAD_binding_4"/>
    <property type="match status" value="1"/>
</dbReference>
<dbReference type="Gene3D" id="3.30.465.10">
    <property type="match status" value="1"/>
</dbReference>
<feature type="signal peptide" evidence="6">
    <location>
        <begin position="1"/>
        <end position="23"/>
    </location>
</feature>
<evidence type="ECO:0000256" key="2">
    <source>
        <dbReference type="ARBA" id="ARBA00005466"/>
    </source>
</evidence>
<dbReference type="Proteomes" id="UP000799324">
    <property type="component" value="Unassembled WGS sequence"/>
</dbReference>
<proteinExistence type="inferred from homology"/>